<dbReference type="OrthoDB" id="184880at2759"/>
<dbReference type="Proteomes" id="UP000053593">
    <property type="component" value="Unassembled WGS sequence"/>
</dbReference>
<dbReference type="EMBL" id="KN834771">
    <property type="protein sequence ID" value="KIK61296.1"/>
    <property type="molecule type" value="Genomic_DNA"/>
</dbReference>
<proteinExistence type="predicted"/>
<dbReference type="HOGENOM" id="CLU_010595_9_3_1"/>
<dbReference type="InterPro" id="IPR029063">
    <property type="entry name" value="SAM-dependent_MTases_sf"/>
</dbReference>
<dbReference type="Gene3D" id="3.40.50.150">
    <property type="entry name" value="Vaccinia Virus protein VP39"/>
    <property type="match status" value="1"/>
</dbReference>
<dbReference type="PANTHER" id="PTHR43591">
    <property type="entry name" value="METHYLTRANSFERASE"/>
    <property type="match status" value="1"/>
</dbReference>
<organism evidence="1 2">
    <name type="scientific">Collybiopsis luxurians FD-317 M1</name>
    <dbReference type="NCBI Taxonomy" id="944289"/>
    <lineage>
        <taxon>Eukaryota</taxon>
        <taxon>Fungi</taxon>
        <taxon>Dikarya</taxon>
        <taxon>Basidiomycota</taxon>
        <taxon>Agaricomycotina</taxon>
        <taxon>Agaricomycetes</taxon>
        <taxon>Agaricomycetidae</taxon>
        <taxon>Agaricales</taxon>
        <taxon>Marasmiineae</taxon>
        <taxon>Omphalotaceae</taxon>
        <taxon>Collybiopsis</taxon>
        <taxon>Collybiopsis luxurians</taxon>
    </lineage>
</organism>
<reference evidence="1 2" key="1">
    <citation type="submission" date="2014-04" db="EMBL/GenBank/DDBJ databases">
        <title>Evolutionary Origins and Diversification of the Mycorrhizal Mutualists.</title>
        <authorList>
            <consortium name="DOE Joint Genome Institute"/>
            <consortium name="Mycorrhizal Genomics Consortium"/>
            <person name="Kohler A."/>
            <person name="Kuo A."/>
            <person name="Nagy L.G."/>
            <person name="Floudas D."/>
            <person name="Copeland A."/>
            <person name="Barry K.W."/>
            <person name="Cichocki N."/>
            <person name="Veneault-Fourrey C."/>
            <person name="LaButti K."/>
            <person name="Lindquist E.A."/>
            <person name="Lipzen A."/>
            <person name="Lundell T."/>
            <person name="Morin E."/>
            <person name="Murat C."/>
            <person name="Riley R."/>
            <person name="Ohm R."/>
            <person name="Sun H."/>
            <person name="Tunlid A."/>
            <person name="Henrissat B."/>
            <person name="Grigoriev I.V."/>
            <person name="Hibbett D.S."/>
            <person name="Martin F."/>
        </authorList>
    </citation>
    <scope>NUCLEOTIDE SEQUENCE [LARGE SCALE GENOMIC DNA]</scope>
    <source>
        <strain evidence="1 2">FD-317 M1</strain>
    </source>
</reference>
<evidence type="ECO:0008006" key="3">
    <source>
        <dbReference type="Google" id="ProtNLM"/>
    </source>
</evidence>
<dbReference type="Pfam" id="PF13489">
    <property type="entry name" value="Methyltransf_23"/>
    <property type="match status" value="1"/>
</dbReference>
<sequence length="283" mass="32185">MTEQNQQRYYASEHYYLPADETEAARLNLQHSVVIEAFDNRLSLASLELKSGDRVLESAAGTGVWALEFFEENKIKGIVLDIECFDISDKQFPKTHPTNMHFSLHSATDLPAEWASTFAYVHQRLLVGAMNDTRWHKVISELHRVLIPGGWVELVEVDADEGHYDVGPASTKLKFIQTNLHRERGVIRNPNIYLPPLLKEIGFVDVQCEVRHSPIGKSPERGFPADKWAEYWRGLKPTIINADGYGFVKSGDEYEELVSEAVIEWKNSDKAFHGYCTVLGRKP</sequence>
<protein>
    <recommendedName>
        <fullName evidence="3">Methyltransferase domain-containing protein</fullName>
    </recommendedName>
</protein>
<keyword evidence="2" id="KW-1185">Reference proteome</keyword>
<evidence type="ECO:0000313" key="1">
    <source>
        <dbReference type="EMBL" id="KIK61296.1"/>
    </source>
</evidence>
<name>A0A0D0BZG0_9AGAR</name>
<dbReference type="PANTHER" id="PTHR43591:SF50">
    <property type="entry name" value="METHYLTRANSFERASE DOMAIN-CONTAINING PROTEIN-RELATED"/>
    <property type="match status" value="1"/>
</dbReference>
<accession>A0A0D0BZG0</accession>
<gene>
    <name evidence="1" type="ORF">GYMLUDRAFT_42872</name>
</gene>
<dbReference type="SUPFAM" id="SSF53335">
    <property type="entry name" value="S-adenosyl-L-methionine-dependent methyltransferases"/>
    <property type="match status" value="1"/>
</dbReference>
<evidence type="ECO:0000313" key="2">
    <source>
        <dbReference type="Proteomes" id="UP000053593"/>
    </source>
</evidence>
<dbReference type="AlphaFoldDB" id="A0A0D0BZG0"/>